<gene>
    <name evidence="2" type="ORF">ACFQGU_16815</name>
</gene>
<feature type="region of interest" description="Disordered" evidence="1">
    <location>
        <begin position="1"/>
        <end position="80"/>
    </location>
</feature>
<dbReference type="Proteomes" id="UP001596138">
    <property type="component" value="Unassembled WGS sequence"/>
</dbReference>
<dbReference type="EMBL" id="JBHSTI010000041">
    <property type="protein sequence ID" value="MFC6239538.1"/>
    <property type="molecule type" value="Genomic_DNA"/>
</dbReference>
<name>A0ABW1T460_9ACTN</name>
<comment type="caution">
    <text evidence="2">The sequence shown here is derived from an EMBL/GenBank/DDBJ whole genome shotgun (WGS) entry which is preliminary data.</text>
</comment>
<dbReference type="Pfam" id="PF05258">
    <property type="entry name" value="DciA"/>
    <property type="match status" value="1"/>
</dbReference>
<evidence type="ECO:0000256" key="1">
    <source>
        <dbReference type="SAM" id="MobiDB-lite"/>
    </source>
</evidence>
<keyword evidence="3" id="KW-1185">Reference proteome</keyword>
<reference evidence="3" key="1">
    <citation type="journal article" date="2019" name="Int. J. Syst. Evol. Microbiol.">
        <title>The Global Catalogue of Microorganisms (GCM) 10K type strain sequencing project: providing services to taxonomists for standard genome sequencing and annotation.</title>
        <authorList>
            <consortium name="The Broad Institute Genomics Platform"/>
            <consortium name="The Broad Institute Genome Sequencing Center for Infectious Disease"/>
            <person name="Wu L."/>
            <person name="Ma J."/>
        </authorList>
    </citation>
    <scope>NUCLEOTIDE SEQUENCE [LARGE SCALE GENOMIC DNA]</scope>
    <source>
        <strain evidence="3">CGMCC 4.7317</strain>
    </source>
</reference>
<evidence type="ECO:0000313" key="2">
    <source>
        <dbReference type="EMBL" id="MFC6239538.1"/>
    </source>
</evidence>
<dbReference type="PANTHER" id="PTHR36456:SF1">
    <property type="entry name" value="UPF0232 PROTEIN SCO3875"/>
    <property type="match status" value="1"/>
</dbReference>
<accession>A0ABW1T460</accession>
<dbReference type="InterPro" id="IPR007922">
    <property type="entry name" value="DciA-like"/>
</dbReference>
<feature type="compositionally biased region" description="Low complexity" evidence="1">
    <location>
        <begin position="33"/>
        <end position="52"/>
    </location>
</feature>
<organism evidence="2 3">
    <name type="scientific">Longivirga aurantiaca</name>
    <dbReference type="NCBI Taxonomy" id="1837743"/>
    <lineage>
        <taxon>Bacteria</taxon>
        <taxon>Bacillati</taxon>
        <taxon>Actinomycetota</taxon>
        <taxon>Actinomycetes</taxon>
        <taxon>Sporichthyales</taxon>
        <taxon>Sporichthyaceae</taxon>
        <taxon>Longivirga</taxon>
    </lineage>
</organism>
<evidence type="ECO:0000313" key="3">
    <source>
        <dbReference type="Proteomes" id="UP001596138"/>
    </source>
</evidence>
<proteinExistence type="predicted"/>
<dbReference type="RefSeq" id="WP_386768856.1">
    <property type="nucleotide sequence ID" value="NZ_JBHSTI010000041.1"/>
</dbReference>
<protein>
    <submittedName>
        <fullName evidence="2">DUF721 domain-containing protein</fullName>
    </submittedName>
</protein>
<sequence length="196" mass="20858">MPDDDLSPEGGGPDPADAPALSGIDAAKEALARARAASSTAPDRRATGSTSSRRPRRPRGQDPDPRSGPGPDARDPQLLGPSIDRIMRERGWEQPTAVGGLTGRWAEIVGADVAEHVRPETFEPAADGRGLLLVLRADSTTWAYSMRQLLPNLRTRLDAELGPGTIRDISVLGPAAPSWKHGKLHVKGRGPRDTYG</sequence>
<dbReference type="PANTHER" id="PTHR36456">
    <property type="entry name" value="UPF0232 PROTEIN SCO3875"/>
    <property type="match status" value="1"/>
</dbReference>